<dbReference type="InterPro" id="IPR011009">
    <property type="entry name" value="Kinase-like_dom_sf"/>
</dbReference>
<dbReference type="PANTHER" id="PTHR24356">
    <property type="entry name" value="SERINE/THREONINE-PROTEIN KINASE"/>
    <property type="match status" value="1"/>
</dbReference>
<evidence type="ECO:0000256" key="8">
    <source>
        <dbReference type="ARBA" id="ARBA00048679"/>
    </source>
</evidence>
<dbReference type="OrthoDB" id="347657at2759"/>
<dbReference type="Gene3D" id="1.10.510.10">
    <property type="entry name" value="Transferase(Phosphotransferase) domain 1"/>
    <property type="match status" value="1"/>
</dbReference>
<name>Q5CSH8_CRYPI</name>
<dbReference type="GO" id="GO:0035556">
    <property type="term" value="P:intracellular signal transduction"/>
    <property type="evidence" value="ECO:0007669"/>
    <property type="project" value="TreeGrafter"/>
</dbReference>
<feature type="non-terminal residue" evidence="10">
    <location>
        <position position="1"/>
    </location>
</feature>
<dbReference type="PANTHER" id="PTHR24356:SF163">
    <property type="entry name" value="3-PHOSPHOINOSITIDE-DEPENDENT PROTEIN KINASE 1-RELATED"/>
    <property type="match status" value="1"/>
</dbReference>
<dbReference type="EMBL" id="AAEE01000006">
    <property type="protein sequence ID" value="EAK88599.1"/>
    <property type="molecule type" value="Genomic_DNA"/>
</dbReference>
<evidence type="ECO:0000313" key="11">
    <source>
        <dbReference type="Proteomes" id="UP000006726"/>
    </source>
</evidence>
<keyword evidence="11" id="KW-1185">Reference proteome</keyword>
<evidence type="ECO:0000256" key="3">
    <source>
        <dbReference type="ARBA" id="ARBA00022679"/>
    </source>
</evidence>
<dbReference type="SMART" id="SM00220">
    <property type="entry name" value="S_TKc"/>
    <property type="match status" value="1"/>
</dbReference>
<dbReference type="FunFam" id="3.30.200.20:FF:000042">
    <property type="entry name" value="Aurora kinase A"/>
    <property type="match status" value="1"/>
</dbReference>
<dbReference type="OMA" id="KCENIVI"/>
<keyword evidence="3" id="KW-0808">Transferase</keyword>
<dbReference type="RefSeq" id="XP_628089.1">
    <property type="nucleotide sequence ID" value="XM_628089.1"/>
</dbReference>
<feature type="domain" description="Protein kinase" evidence="9">
    <location>
        <begin position="31"/>
        <end position="306"/>
    </location>
</feature>
<accession>Q5CSH8</accession>
<dbReference type="InterPro" id="IPR050236">
    <property type="entry name" value="Ser_Thr_kinase_AGC"/>
</dbReference>
<dbReference type="InterPro" id="IPR008271">
    <property type="entry name" value="Ser/Thr_kinase_AS"/>
</dbReference>
<comment type="caution">
    <text evidence="10">The sequence shown here is derived from an EMBL/GenBank/DDBJ whole genome shotgun (WGS) entry which is preliminary data.</text>
</comment>
<dbReference type="Proteomes" id="UP000006726">
    <property type="component" value="Chromosome 1"/>
</dbReference>
<dbReference type="PROSITE" id="PS00108">
    <property type="entry name" value="PROTEIN_KINASE_ST"/>
    <property type="match status" value="1"/>
</dbReference>
<dbReference type="InterPro" id="IPR000719">
    <property type="entry name" value="Prot_kinase_dom"/>
</dbReference>
<dbReference type="Pfam" id="PF00069">
    <property type="entry name" value="Pkinase"/>
    <property type="match status" value="1"/>
</dbReference>
<evidence type="ECO:0000256" key="5">
    <source>
        <dbReference type="ARBA" id="ARBA00022777"/>
    </source>
</evidence>
<dbReference type="FunCoup" id="Q5CSH8">
    <property type="interactions" value="27"/>
</dbReference>
<dbReference type="InParanoid" id="Q5CSH8"/>
<dbReference type="KEGG" id="cpv:cgd1_2630"/>
<dbReference type="GeneID" id="3371484"/>
<gene>
    <name evidence="10" type="ORF">cgd1_2630</name>
</gene>
<proteinExistence type="predicted"/>
<evidence type="ECO:0000256" key="6">
    <source>
        <dbReference type="ARBA" id="ARBA00022840"/>
    </source>
</evidence>
<dbReference type="STRING" id="353152.Q5CSH8"/>
<dbReference type="GO" id="GO:0004674">
    <property type="term" value="F:protein serine/threonine kinase activity"/>
    <property type="evidence" value="ECO:0007669"/>
    <property type="project" value="UniProtKB-KW"/>
</dbReference>
<dbReference type="SUPFAM" id="SSF56112">
    <property type="entry name" value="Protein kinase-like (PK-like)"/>
    <property type="match status" value="1"/>
</dbReference>
<evidence type="ECO:0000256" key="1">
    <source>
        <dbReference type="ARBA" id="ARBA00012513"/>
    </source>
</evidence>
<organism evidence="10 11">
    <name type="scientific">Cryptosporidium parvum (strain Iowa II)</name>
    <dbReference type="NCBI Taxonomy" id="353152"/>
    <lineage>
        <taxon>Eukaryota</taxon>
        <taxon>Sar</taxon>
        <taxon>Alveolata</taxon>
        <taxon>Apicomplexa</taxon>
        <taxon>Conoidasida</taxon>
        <taxon>Coccidia</taxon>
        <taxon>Eucoccidiorida</taxon>
        <taxon>Eimeriorina</taxon>
        <taxon>Cryptosporidiidae</taxon>
        <taxon>Cryptosporidium</taxon>
    </lineage>
</organism>
<dbReference type="AlphaFoldDB" id="Q5CSH8"/>
<sequence length="410" mass="47265">IMKRGFLKNLVNKRSYEQKKNETLKVEIDDFELFELIGTGNFTQVFRAFDIVNKTYVAIKVANKSQLRALKKEGEILNEKKICTKLNNSRSRNVIKLLNSFANEENVYLVYELCTDGELWQKILPIGIKPLRQAVYYLAQLLIAIEDIHNLNIVHRDIKAENCLLMKNGQLKLADFGSSIHLDDVVCNSQNCGSSCECRFTINRGRREFKYFVGTPQFMAPETIRNKPPTKAVDLWSFGCTVFQVICGYPPFNAPSEFLVFCRVFQNGLRFPPDFPKDAKLLVESLLKQEPSERATIEEVKKSKFFEDVNFRELISEKEYLNFPPSLKDLCLIQVAKSYEKYKTEDLEKLNALDDSDTILGRLRFEAERKEYEGPRDTWQSEFCDQIFNENISGNTNNCTSSSSSESNSE</sequence>
<evidence type="ECO:0000256" key="7">
    <source>
        <dbReference type="ARBA" id="ARBA00047899"/>
    </source>
</evidence>
<evidence type="ECO:0000259" key="9">
    <source>
        <dbReference type="PROSITE" id="PS50011"/>
    </source>
</evidence>
<keyword evidence="4" id="KW-0547">Nucleotide-binding</keyword>
<dbReference type="EC" id="2.7.11.1" evidence="1"/>
<evidence type="ECO:0000313" key="10">
    <source>
        <dbReference type="EMBL" id="EAK88599.1"/>
    </source>
</evidence>
<evidence type="ECO:0000256" key="4">
    <source>
        <dbReference type="ARBA" id="ARBA00022741"/>
    </source>
</evidence>
<dbReference type="GO" id="GO:0005524">
    <property type="term" value="F:ATP binding"/>
    <property type="evidence" value="ECO:0007669"/>
    <property type="project" value="UniProtKB-KW"/>
</dbReference>
<reference evidence="10 11" key="1">
    <citation type="journal article" date="2004" name="Science">
        <title>Complete genome sequence of the apicomplexan, Cryptosporidium parvum.</title>
        <authorList>
            <person name="Abrahamsen M.S."/>
            <person name="Templeton T.J."/>
            <person name="Enomoto S."/>
            <person name="Abrahante J.E."/>
            <person name="Zhu G."/>
            <person name="Lancto C.A."/>
            <person name="Deng M."/>
            <person name="Liu C."/>
            <person name="Widmer G."/>
            <person name="Tzipori S."/>
            <person name="Buck G.A."/>
            <person name="Xu P."/>
            <person name="Bankier A.T."/>
            <person name="Dear P.H."/>
            <person name="Konfortov B.A."/>
            <person name="Spriggs H.F."/>
            <person name="Iyer L."/>
            <person name="Anantharaman V."/>
            <person name="Aravind L."/>
            <person name="Kapur V."/>
        </authorList>
    </citation>
    <scope>NUCLEOTIDE SEQUENCE [LARGE SCALE GENOMIC DNA]</scope>
    <source>
        <strain evidence="11">Iowa II</strain>
    </source>
</reference>
<keyword evidence="2" id="KW-0723">Serine/threonine-protein kinase</keyword>
<evidence type="ECO:0000256" key="2">
    <source>
        <dbReference type="ARBA" id="ARBA00022527"/>
    </source>
</evidence>
<protein>
    <recommendedName>
        <fullName evidence="1">non-specific serine/threonine protein kinase</fullName>
        <ecNumber evidence="1">2.7.11.1</ecNumber>
    </recommendedName>
</protein>
<dbReference type="Gene3D" id="3.30.200.20">
    <property type="entry name" value="Phosphorylase Kinase, domain 1"/>
    <property type="match status" value="1"/>
</dbReference>
<keyword evidence="6" id="KW-0067">ATP-binding</keyword>
<dbReference type="PROSITE" id="PS50011">
    <property type="entry name" value="PROTEIN_KINASE_DOM"/>
    <property type="match status" value="1"/>
</dbReference>
<comment type="catalytic activity">
    <reaction evidence="7">
        <text>L-threonyl-[protein] + ATP = O-phospho-L-threonyl-[protein] + ADP + H(+)</text>
        <dbReference type="Rhea" id="RHEA:46608"/>
        <dbReference type="Rhea" id="RHEA-COMP:11060"/>
        <dbReference type="Rhea" id="RHEA-COMP:11605"/>
        <dbReference type="ChEBI" id="CHEBI:15378"/>
        <dbReference type="ChEBI" id="CHEBI:30013"/>
        <dbReference type="ChEBI" id="CHEBI:30616"/>
        <dbReference type="ChEBI" id="CHEBI:61977"/>
        <dbReference type="ChEBI" id="CHEBI:456216"/>
        <dbReference type="EC" id="2.7.11.1"/>
    </reaction>
</comment>
<keyword evidence="5 10" id="KW-0418">Kinase</keyword>
<comment type="catalytic activity">
    <reaction evidence="8">
        <text>L-seryl-[protein] + ATP = O-phospho-L-seryl-[protein] + ADP + H(+)</text>
        <dbReference type="Rhea" id="RHEA:17989"/>
        <dbReference type="Rhea" id="RHEA-COMP:9863"/>
        <dbReference type="Rhea" id="RHEA-COMP:11604"/>
        <dbReference type="ChEBI" id="CHEBI:15378"/>
        <dbReference type="ChEBI" id="CHEBI:29999"/>
        <dbReference type="ChEBI" id="CHEBI:30616"/>
        <dbReference type="ChEBI" id="CHEBI:83421"/>
        <dbReference type="ChEBI" id="CHEBI:456216"/>
        <dbReference type="EC" id="2.7.11.1"/>
    </reaction>
</comment>